<dbReference type="eggNOG" id="ENOG50337B0">
    <property type="taxonomic scope" value="Bacteria"/>
</dbReference>
<evidence type="ECO:0000313" key="4">
    <source>
        <dbReference type="Proteomes" id="UP000198424"/>
    </source>
</evidence>
<name>A0A086A398_FLAHY</name>
<dbReference type="EMBL" id="JPRM01000036">
    <property type="protein sequence ID" value="KFF11162.1"/>
    <property type="molecule type" value="Genomic_DNA"/>
</dbReference>
<keyword evidence="4" id="KW-1185">Reference proteome</keyword>
<dbReference type="AlphaFoldDB" id="A0A086A398"/>
<reference evidence="1 3" key="1">
    <citation type="submission" date="2014-07" db="EMBL/GenBank/DDBJ databases">
        <title>Genome of Flavobacterium hydatis DSM 2063.</title>
        <authorList>
            <person name="Pipes S.E."/>
            <person name="Stropko S.J."/>
            <person name="Newman J.D."/>
        </authorList>
    </citation>
    <scope>NUCLEOTIDE SEQUENCE [LARGE SCALE GENOMIC DNA]</scope>
    <source>
        <strain evidence="1 3">DSM 2063</strain>
    </source>
</reference>
<protein>
    <recommendedName>
        <fullName evidence="5">HNH domain-containing protein</fullName>
    </recommendedName>
</protein>
<dbReference type="Proteomes" id="UP000198424">
    <property type="component" value="Unassembled WGS sequence"/>
</dbReference>
<evidence type="ECO:0000313" key="2">
    <source>
        <dbReference type="EMBL" id="OXA97820.1"/>
    </source>
</evidence>
<dbReference type="Proteomes" id="UP000028712">
    <property type="component" value="Unassembled WGS sequence"/>
</dbReference>
<dbReference type="RefSeq" id="WP_035626153.1">
    <property type="nucleotide sequence ID" value="NZ_JBEWQG010000007.1"/>
</dbReference>
<evidence type="ECO:0008006" key="5">
    <source>
        <dbReference type="Google" id="ProtNLM"/>
    </source>
</evidence>
<organism evidence="1 3">
    <name type="scientific">Flavobacterium hydatis</name>
    <name type="common">Cytophaga aquatilis</name>
    <dbReference type="NCBI Taxonomy" id="991"/>
    <lineage>
        <taxon>Bacteria</taxon>
        <taxon>Pseudomonadati</taxon>
        <taxon>Bacteroidota</taxon>
        <taxon>Flavobacteriia</taxon>
        <taxon>Flavobacteriales</taxon>
        <taxon>Flavobacteriaceae</taxon>
        <taxon>Flavobacterium</taxon>
    </lineage>
</organism>
<dbReference type="OrthoDB" id="6624755at2"/>
<evidence type="ECO:0000313" key="3">
    <source>
        <dbReference type="Proteomes" id="UP000028712"/>
    </source>
</evidence>
<proteinExistence type="predicted"/>
<dbReference type="STRING" id="991.IW20_19665"/>
<sequence length="200" mass="24154">MERSYIDYNTLVYEKKLNEEYITYVEKLNTSEWQKKRSEIIERDNQMCVKCNARQSKYINGQSYINYTKEEEEEFIQKVKEGVKKLFEEMNLVAPIPDRIENPLHIDYQPIFLHVHHKYYIKNRLPWDYPSEALISLCKNCHQKIHDTENIPVYLNDLMQTELSLKKCNRCNGSGYIPQYHYYMDGICFECNGNEYEEFL</sequence>
<dbReference type="EMBL" id="MUGY01000002">
    <property type="protein sequence ID" value="OXA97820.1"/>
    <property type="molecule type" value="Genomic_DNA"/>
</dbReference>
<reference evidence="2 4" key="2">
    <citation type="submission" date="2016-11" db="EMBL/GenBank/DDBJ databases">
        <title>Whole genomes of Flavobacteriaceae.</title>
        <authorList>
            <person name="Stine C."/>
            <person name="Li C."/>
            <person name="Tadesse D."/>
        </authorList>
    </citation>
    <scope>NUCLEOTIDE SEQUENCE [LARGE SCALE GENOMIC DNA]</scope>
    <source>
        <strain evidence="2 4">ATCC 29551</strain>
    </source>
</reference>
<evidence type="ECO:0000313" key="1">
    <source>
        <dbReference type="EMBL" id="KFF11162.1"/>
    </source>
</evidence>
<gene>
    <name evidence="2" type="ORF">B0A62_02905</name>
    <name evidence="1" type="ORF">IW20_19665</name>
</gene>
<comment type="caution">
    <text evidence="1">The sequence shown here is derived from an EMBL/GenBank/DDBJ whole genome shotgun (WGS) entry which is preliminary data.</text>
</comment>
<accession>A0A086A398</accession>